<evidence type="ECO:0000256" key="2">
    <source>
        <dbReference type="ARBA" id="ARBA00008031"/>
    </source>
</evidence>
<dbReference type="InterPro" id="IPR036849">
    <property type="entry name" value="Enolase-like_C_sf"/>
</dbReference>
<dbReference type="GO" id="GO:0000287">
    <property type="term" value="F:magnesium ion binding"/>
    <property type="evidence" value="ECO:0007669"/>
    <property type="project" value="UniProtKB-ARBA"/>
</dbReference>
<dbReference type="PROSITE" id="PS00909">
    <property type="entry name" value="MR_MLE_2"/>
    <property type="match status" value="1"/>
</dbReference>
<dbReference type="RefSeq" id="WP_079494013.1">
    <property type="nucleotide sequence ID" value="NZ_FUZT01000010.1"/>
</dbReference>
<dbReference type="GO" id="GO:0009063">
    <property type="term" value="P:amino acid catabolic process"/>
    <property type="evidence" value="ECO:0007669"/>
    <property type="project" value="InterPro"/>
</dbReference>
<evidence type="ECO:0000256" key="1">
    <source>
        <dbReference type="ARBA" id="ARBA00001946"/>
    </source>
</evidence>
<evidence type="ECO:0000313" key="8">
    <source>
        <dbReference type="Proteomes" id="UP000190285"/>
    </source>
</evidence>
<dbReference type="AlphaFoldDB" id="A0A1T5M670"/>
<evidence type="ECO:0000256" key="3">
    <source>
        <dbReference type="ARBA" id="ARBA00022723"/>
    </source>
</evidence>
<sequence>MNKSIIKDVEVKVIELPLKKQWKIALYAAKTRGHAVVKIITNHGVIGYGEASPSPAFMGETADTIKLVIDKYLKPALIGLNAFDVDLIHERMNLAIYGNYAAKSTIDIALYDIMGKALGVPAYKLLGGKYRSEIELSWVVGMQDLEGSIQEAKEKLAQGYKTLKVKVGNTPQIDYNLVKGIREAVGKDVPIRLDANQGYDYKTAVEVFRRIEEFGLESIEQPVRRWDIEGMKYVKEHLKTPIMADESVSSLHDVYRIIKERAADIVNIKVGKVGGLTIAKKIADALEISGLTGTAGSNLEVGIGSAASIHFVASSKTVNMPNDLLLGGPLHEYDLIKNQFEINDGKVICSDKPGLGIEVDESIFK</sequence>
<dbReference type="OrthoDB" id="9775391at2"/>
<dbReference type="GO" id="GO:0006518">
    <property type="term" value="P:peptide metabolic process"/>
    <property type="evidence" value="ECO:0007669"/>
    <property type="project" value="UniProtKB-ARBA"/>
</dbReference>
<name>A0A1T5M670_9FIRM</name>
<dbReference type="PANTHER" id="PTHR48073">
    <property type="entry name" value="O-SUCCINYLBENZOATE SYNTHASE-RELATED"/>
    <property type="match status" value="1"/>
</dbReference>
<evidence type="ECO:0000313" key="7">
    <source>
        <dbReference type="EMBL" id="SKC83635.1"/>
    </source>
</evidence>
<dbReference type="SMART" id="SM00922">
    <property type="entry name" value="MR_MLE"/>
    <property type="match status" value="1"/>
</dbReference>
<dbReference type="FunFam" id="3.30.390.10:FF:000009">
    <property type="entry name" value="Hydrophobic dipeptide epimerase"/>
    <property type="match status" value="1"/>
</dbReference>
<dbReference type="InterPro" id="IPR029065">
    <property type="entry name" value="Enolase_C-like"/>
</dbReference>
<accession>A0A1T5M670</accession>
<feature type="domain" description="Mandelate racemase/muconate lactonizing enzyme C-terminal" evidence="6">
    <location>
        <begin position="145"/>
        <end position="241"/>
    </location>
</feature>
<dbReference type="Proteomes" id="UP000190285">
    <property type="component" value="Unassembled WGS sequence"/>
</dbReference>
<keyword evidence="3" id="KW-0479">Metal-binding</keyword>
<dbReference type="InterPro" id="IPR013342">
    <property type="entry name" value="Mandelate_racemase_C"/>
</dbReference>
<evidence type="ECO:0000256" key="4">
    <source>
        <dbReference type="ARBA" id="ARBA00022842"/>
    </source>
</evidence>
<dbReference type="SFLD" id="SFLDG00180">
    <property type="entry name" value="muconate_cycloisomerase"/>
    <property type="match status" value="1"/>
</dbReference>
<reference evidence="7 8" key="1">
    <citation type="submission" date="2017-02" db="EMBL/GenBank/DDBJ databases">
        <authorList>
            <person name="Peterson S.W."/>
        </authorList>
    </citation>
    <scope>NUCLEOTIDE SEQUENCE [LARGE SCALE GENOMIC DNA]</scope>
    <source>
        <strain evidence="7 8">M1</strain>
    </source>
</reference>
<keyword evidence="5 7" id="KW-0413">Isomerase</keyword>
<protein>
    <submittedName>
        <fullName evidence="7">Muconate cycloisomerase</fullName>
    </submittedName>
</protein>
<keyword evidence="8" id="KW-1185">Reference proteome</keyword>
<dbReference type="InterPro" id="IPR013341">
    <property type="entry name" value="Mandelate_racemase_N_dom"/>
</dbReference>
<dbReference type="STRING" id="36842.SAMN02194393_03958"/>
<gene>
    <name evidence="7" type="ORF">SAMN02194393_03958</name>
</gene>
<dbReference type="SUPFAM" id="SSF54826">
    <property type="entry name" value="Enolase N-terminal domain-like"/>
    <property type="match status" value="1"/>
</dbReference>
<dbReference type="SFLD" id="SFLDS00001">
    <property type="entry name" value="Enolase"/>
    <property type="match status" value="1"/>
</dbReference>
<dbReference type="EMBL" id="FUZT01000010">
    <property type="protein sequence ID" value="SKC83635.1"/>
    <property type="molecule type" value="Genomic_DNA"/>
</dbReference>
<keyword evidence="4" id="KW-0460">Magnesium</keyword>
<dbReference type="SUPFAM" id="SSF51604">
    <property type="entry name" value="Enolase C-terminal domain-like"/>
    <property type="match status" value="1"/>
</dbReference>
<comment type="cofactor">
    <cofactor evidence="1">
        <name>Mg(2+)</name>
        <dbReference type="ChEBI" id="CHEBI:18420"/>
    </cofactor>
</comment>
<dbReference type="Gene3D" id="3.20.20.120">
    <property type="entry name" value="Enolase-like C-terminal domain"/>
    <property type="match status" value="1"/>
</dbReference>
<organism evidence="7 8">
    <name type="scientific">Maledivibacter halophilus</name>
    <dbReference type="NCBI Taxonomy" id="36842"/>
    <lineage>
        <taxon>Bacteria</taxon>
        <taxon>Bacillati</taxon>
        <taxon>Bacillota</taxon>
        <taxon>Clostridia</taxon>
        <taxon>Peptostreptococcales</taxon>
        <taxon>Caminicellaceae</taxon>
        <taxon>Maledivibacter</taxon>
    </lineage>
</organism>
<evidence type="ECO:0000256" key="5">
    <source>
        <dbReference type="ARBA" id="ARBA00023235"/>
    </source>
</evidence>
<evidence type="ECO:0000259" key="6">
    <source>
        <dbReference type="SMART" id="SM00922"/>
    </source>
</evidence>
<proteinExistence type="inferred from homology"/>
<dbReference type="InterPro" id="IPR029017">
    <property type="entry name" value="Enolase-like_N"/>
</dbReference>
<dbReference type="PANTHER" id="PTHR48073:SF2">
    <property type="entry name" value="O-SUCCINYLBENZOATE SYNTHASE"/>
    <property type="match status" value="1"/>
</dbReference>
<dbReference type="Pfam" id="PF02746">
    <property type="entry name" value="MR_MLE_N"/>
    <property type="match status" value="1"/>
</dbReference>
<dbReference type="Gene3D" id="3.30.390.10">
    <property type="entry name" value="Enolase-like, N-terminal domain"/>
    <property type="match status" value="1"/>
</dbReference>
<comment type="similarity">
    <text evidence="2">Belongs to the mandelate racemase/muconate lactonizing enzyme family.</text>
</comment>
<dbReference type="SFLD" id="SFLDF00009">
    <property type="entry name" value="o-succinylbenzoate_synthase"/>
    <property type="match status" value="1"/>
</dbReference>
<dbReference type="InterPro" id="IPR018110">
    <property type="entry name" value="Mandel_Rmase/mucon_lact_enz_CS"/>
</dbReference>
<dbReference type="GO" id="GO:0016854">
    <property type="term" value="F:racemase and epimerase activity"/>
    <property type="evidence" value="ECO:0007669"/>
    <property type="project" value="UniProtKB-ARBA"/>
</dbReference>
<dbReference type="Pfam" id="PF13378">
    <property type="entry name" value="MR_MLE_C"/>
    <property type="match status" value="1"/>
</dbReference>